<keyword evidence="1" id="KW-0175">Coiled coil</keyword>
<dbReference type="EMBL" id="JBJQOH010000003">
    <property type="protein sequence ID" value="KAL3693782.1"/>
    <property type="molecule type" value="Genomic_DNA"/>
</dbReference>
<dbReference type="AlphaFoldDB" id="A0ABD3HQG7"/>
<gene>
    <name evidence="2" type="ORF">R1sor_007433</name>
</gene>
<comment type="caution">
    <text evidence="2">The sequence shown here is derived from an EMBL/GenBank/DDBJ whole genome shotgun (WGS) entry which is preliminary data.</text>
</comment>
<dbReference type="Proteomes" id="UP001633002">
    <property type="component" value="Unassembled WGS sequence"/>
</dbReference>
<protein>
    <submittedName>
        <fullName evidence="2">Uncharacterized protein</fullName>
    </submittedName>
</protein>
<keyword evidence="3" id="KW-1185">Reference proteome</keyword>
<reference evidence="2 3" key="1">
    <citation type="submission" date="2024-09" db="EMBL/GenBank/DDBJ databases">
        <title>Chromosome-scale assembly of Riccia sorocarpa.</title>
        <authorList>
            <person name="Paukszto L."/>
        </authorList>
    </citation>
    <scope>NUCLEOTIDE SEQUENCE [LARGE SCALE GENOMIC DNA]</scope>
    <source>
        <strain evidence="2">LP-2024</strain>
        <tissue evidence="2">Aerial parts of the thallus</tissue>
    </source>
</reference>
<proteinExistence type="predicted"/>
<accession>A0ABD3HQG7</accession>
<feature type="coiled-coil region" evidence="1">
    <location>
        <begin position="265"/>
        <end position="292"/>
    </location>
</feature>
<organism evidence="2 3">
    <name type="scientific">Riccia sorocarpa</name>
    <dbReference type="NCBI Taxonomy" id="122646"/>
    <lineage>
        <taxon>Eukaryota</taxon>
        <taxon>Viridiplantae</taxon>
        <taxon>Streptophyta</taxon>
        <taxon>Embryophyta</taxon>
        <taxon>Marchantiophyta</taxon>
        <taxon>Marchantiopsida</taxon>
        <taxon>Marchantiidae</taxon>
        <taxon>Marchantiales</taxon>
        <taxon>Ricciaceae</taxon>
        <taxon>Riccia</taxon>
    </lineage>
</organism>
<feature type="coiled-coil region" evidence="1">
    <location>
        <begin position="186"/>
        <end position="231"/>
    </location>
</feature>
<evidence type="ECO:0000313" key="2">
    <source>
        <dbReference type="EMBL" id="KAL3693782.1"/>
    </source>
</evidence>
<evidence type="ECO:0000313" key="3">
    <source>
        <dbReference type="Proteomes" id="UP001633002"/>
    </source>
</evidence>
<evidence type="ECO:0000256" key="1">
    <source>
        <dbReference type="SAM" id="Coils"/>
    </source>
</evidence>
<name>A0ABD3HQG7_9MARC</name>
<sequence>MAPKTRNVGRKRKERSPIVEFPLEDAEELIDLTVSKIVETAEEGESSKHNEAAAASTTIEVYRPSGALQTLDAARGVVTLEELSLLERDEVYPYLDLSHLQHDKGFVNISSALFSRGTRPGIDVYPVDLSDSGLKKLVDFPAMGPCSRVVPGSVIEKHFLDQLGCDCLKNSYEGVKVWFDYTGGTKRNEGWNIDELRDKHEKLQREYSSQKEEWEARNQRLSEDISVLHEERLRITAREDNVQGELAQIRNLLQEPRESSDVGGVAELKKQLEEKEEQLKRLKEADAKVVKKLRLAKKKGQSMEKELSKMPAGLMEQCSANIPLDWVKEFALVRELNPEALHERLQCSVDMRSLPPSQFEDSDDLQKVGIPTMRLQKKKYLDSLHQELSDKTCAFIRSIKQGSRLKLYPPPPHRVTGTQFRKWSQMENGVKMIDWTYLWDYPSNKCWIFLAKGTRGETICHNRALVTVAIDVPRGDDALQMLCKINMVLCIRLRPWDGIFLEHFAQALLVTPWALDILNTLVEKQLVTVWRTRHIPLQVLQSKDSYKTGASYDALKPLWSVSKVWECDDPSHSRVMAPETEADESDHYCRPPPTLPPDLPLWLATGAYKSSLPSSSGLPCTD</sequence>